<accession>A0ACB5TXF4</accession>
<evidence type="ECO:0000313" key="2">
    <source>
        <dbReference type="Proteomes" id="UP001165064"/>
    </source>
</evidence>
<evidence type="ECO:0000313" key="1">
    <source>
        <dbReference type="EMBL" id="GME97401.1"/>
    </source>
</evidence>
<keyword evidence="2" id="KW-1185">Reference proteome</keyword>
<gene>
    <name evidence="1" type="ORF">Amon02_001023100</name>
</gene>
<organism evidence="1 2">
    <name type="scientific">Ambrosiozyma monospora</name>
    <name type="common">Yeast</name>
    <name type="synonym">Endomycopsis monosporus</name>
    <dbReference type="NCBI Taxonomy" id="43982"/>
    <lineage>
        <taxon>Eukaryota</taxon>
        <taxon>Fungi</taxon>
        <taxon>Dikarya</taxon>
        <taxon>Ascomycota</taxon>
        <taxon>Saccharomycotina</taxon>
        <taxon>Pichiomycetes</taxon>
        <taxon>Pichiales</taxon>
        <taxon>Pichiaceae</taxon>
        <taxon>Ambrosiozyma</taxon>
    </lineage>
</organism>
<dbReference type="EMBL" id="BSXS01010101">
    <property type="protein sequence ID" value="GME97401.1"/>
    <property type="molecule type" value="Genomic_DNA"/>
</dbReference>
<comment type="caution">
    <text evidence="1">The sequence shown here is derived from an EMBL/GenBank/DDBJ whole genome shotgun (WGS) entry which is preliminary data.</text>
</comment>
<protein>
    <submittedName>
        <fullName evidence="1">Unnamed protein product</fullName>
    </submittedName>
</protein>
<reference evidence="1" key="1">
    <citation type="submission" date="2023-04" db="EMBL/GenBank/DDBJ databases">
        <title>Ambrosiozyma monospora NBRC 10751.</title>
        <authorList>
            <person name="Ichikawa N."/>
            <person name="Sato H."/>
            <person name="Tonouchi N."/>
        </authorList>
    </citation>
    <scope>NUCLEOTIDE SEQUENCE</scope>
    <source>
        <strain evidence="1">NBRC 10751</strain>
    </source>
</reference>
<proteinExistence type="predicted"/>
<name>A0ACB5TXF4_AMBMO</name>
<sequence length="196" mass="21862">MTASANLTYVGGFSVTKQQPKGTQHIQQIQQQQQEINSLLLSKIQTAKNDERQLNQQKWKIKQANQDSNLHSMSTNNMKTDEIGPLLNLKPYQNLKGHFNKVLSLCWHPDNKHLLTASQDGFILVWDTTTSLKKSFIQLEDPYVTCCDISGNGKFVASGGLDSTCYVYKLDNGFLSGTGGAQPKKNSLLKQLLFGI</sequence>
<dbReference type="Proteomes" id="UP001165064">
    <property type="component" value="Unassembled WGS sequence"/>
</dbReference>